<evidence type="ECO:0000313" key="2">
    <source>
        <dbReference type="EMBL" id="KAK8244419.1"/>
    </source>
</evidence>
<reference evidence="2 3" key="1">
    <citation type="submission" date="2024-04" db="EMBL/GenBank/DDBJ databases">
        <title>Phyllosticta paracitricarpa is synonymous to the EU quarantine fungus P. citricarpa based on phylogenomic analyses.</title>
        <authorList>
            <consortium name="Lawrence Berkeley National Laboratory"/>
            <person name="Van Ingen-Buijs V.A."/>
            <person name="Van Westerhoven A.C."/>
            <person name="Haridas S."/>
            <person name="Skiadas P."/>
            <person name="Martin F."/>
            <person name="Groenewald J.Z."/>
            <person name="Crous P.W."/>
            <person name="Seidl M.F."/>
        </authorList>
    </citation>
    <scope>NUCLEOTIDE SEQUENCE [LARGE SCALE GENOMIC DNA]</scope>
    <source>
        <strain evidence="2 3">CBS 123374</strain>
    </source>
</reference>
<organism evidence="2 3">
    <name type="scientific">Phyllosticta capitalensis</name>
    <dbReference type="NCBI Taxonomy" id="121624"/>
    <lineage>
        <taxon>Eukaryota</taxon>
        <taxon>Fungi</taxon>
        <taxon>Dikarya</taxon>
        <taxon>Ascomycota</taxon>
        <taxon>Pezizomycotina</taxon>
        <taxon>Dothideomycetes</taxon>
        <taxon>Dothideomycetes incertae sedis</taxon>
        <taxon>Botryosphaeriales</taxon>
        <taxon>Phyllostictaceae</taxon>
        <taxon>Phyllosticta</taxon>
    </lineage>
</organism>
<dbReference type="Proteomes" id="UP001492380">
    <property type="component" value="Unassembled WGS sequence"/>
</dbReference>
<evidence type="ECO:0000256" key="1">
    <source>
        <dbReference type="SAM" id="SignalP"/>
    </source>
</evidence>
<proteinExistence type="predicted"/>
<accession>A0ABR1Z1G5</accession>
<feature type="chain" id="PRO_5045987479" description="Apple domain-containing protein" evidence="1">
    <location>
        <begin position="18"/>
        <end position="157"/>
    </location>
</feature>
<keyword evidence="3" id="KW-1185">Reference proteome</keyword>
<sequence>MHFTTLVSLGLATLTTALPTNNPITLNPRAGGPAYVEIKPPCYLSYALPSDASSAMRPTVATENQIYHWDQAMGDAAYSNETTLWTQCTQQCNGLTGCKAAFLAYNVPSEPIYSSPGGNPSVACRMFNVVLDESSFEPVTNGSYVQAMAANIDGCGK</sequence>
<dbReference type="EMBL" id="JBBWRZ010000002">
    <property type="protein sequence ID" value="KAK8244419.1"/>
    <property type="molecule type" value="Genomic_DNA"/>
</dbReference>
<name>A0ABR1Z1G5_9PEZI</name>
<protein>
    <recommendedName>
        <fullName evidence="4">Apple domain-containing protein</fullName>
    </recommendedName>
</protein>
<feature type="signal peptide" evidence="1">
    <location>
        <begin position="1"/>
        <end position="17"/>
    </location>
</feature>
<evidence type="ECO:0000313" key="3">
    <source>
        <dbReference type="Proteomes" id="UP001492380"/>
    </source>
</evidence>
<evidence type="ECO:0008006" key="4">
    <source>
        <dbReference type="Google" id="ProtNLM"/>
    </source>
</evidence>
<gene>
    <name evidence="2" type="ORF">HDK90DRAFT_156379</name>
</gene>
<keyword evidence="1" id="KW-0732">Signal</keyword>
<comment type="caution">
    <text evidence="2">The sequence shown here is derived from an EMBL/GenBank/DDBJ whole genome shotgun (WGS) entry which is preliminary data.</text>
</comment>